<evidence type="ECO:0000313" key="3">
    <source>
        <dbReference type="Proteomes" id="UP000036893"/>
    </source>
</evidence>
<organism evidence="2 3">
    <name type="scientific">Aspergillus udagawae</name>
    <dbReference type="NCBI Taxonomy" id="91492"/>
    <lineage>
        <taxon>Eukaryota</taxon>
        <taxon>Fungi</taxon>
        <taxon>Dikarya</taxon>
        <taxon>Ascomycota</taxon>
        <taxon>Pezizomycotina</taxon>
        <taxon>Eurotiomycetes</taxon>
        <taxon>Eurotiomycetidae</taxon>
        <taxon>Eurotiales</taxon>
        <taxon>Aspergillaceae</taxon>
        <taxon>Aspergillus</taxon>
        <taxon>Aspergillus subgen. Fumigati</taxon>
    </lineage>
</organism>
<reference evidence="2" key="2">
    <citation type="submission" date="2021-01" db="EMBL/GenBank/DDBJ databases">
        <title>Pan-genome distribution and transcriptional activeness of fungal secondary metabolism genes in Aspergillus section Fumigati.</title>
        <authorList>
            <person name="Takahashi H."/>
            <person name="Umemura M."/>
            <person name="Ninomiya A."/>
            <person name="Kusuya Y."/>
            <person name="Urayama S."/>
            <person name="Shimizu M."/>
            <person name="Watanabe A."/>
            <person name="Kamei K."/>
            <person name="Yaguchi T."/>
            <person name="Hagiwara D."/>
        </authorList>
    </citation>
    <scope>NUCLEOTIDE SEQUENCE</scope>
    <source>
        <strain evidence="2">IFM 46973</strain>
    </source>
</reference>
<evidence type="ECO:0000313" key="2">
    <source>
        <dbReference type="EMBL" id="GIC86855.1"/>
    </source>
</evidence>
<gene>
    <name evidence="2" type="ORF">Aud_003232</name>
</gene>
<proteinExistence type="predicted"/>
<name>A0A8E0QM35_9EURO</name>
<dbReference type="AlphaFoldDB" id="A0A8E0QM35"/>
<dbReference type="RefSeq" id="XP_043144121.1">
    <property type="nucleotide sequence ID" value="XM_043288186.1"/>
</dbReference>
<comment type="caution">
    <text evidence="2">The sequence shown here is derived from an EMBL/GenBank/DDBJ whole genome shotgun (WGS) entry which is preliminary data.</text>
</comment>
<dbReference type="SUPFAM" id="SSF53335">
    <property type="entry name" value="S-adenosyl-L-methionine-dependent methyltransferases"/>
    <property type="match status" value="1"/>
</dbReference>
<dbReference type="InterPro" id="IPR045518">
    <property type="entry name" value="2EXR"/>
</dbReference>
<dbReference type="PANTHER" id="PTHR35910:SF1">
    <property type="entry name" value="2EXR DOMAIN-CONTAINING PROTEIN"/>
    <property type="match status" value="1"/>
</dbReference>
<dbReference type="Gene3D" id="3.40.50.150">
    <property type="entry name" value="Vaccinia Virus protein VP39"/>
    <property type="match status" value="1"/>
</dbReference>
<feature type="domain" description="2EXR" evidence="1">
    <location>
        <begin position="4"/>
        <end position="91"/>
    </location>
</feature>
<protein>
    <recommendedName>
        <fullName evidence="1">2EXR domain-containing protein</fullName>
    </recommendedName>
</protein>
<sequence>MAAFYLFPRLPTELRARIWELTVEPRTVEVRGKKMPGSWRKVLHVTSSTPVPAVLQACHEARNLRLYQQAFIFSSAVERRYVWVNFDIDMISIGDTDFDIMEPAEQLLIRQLTIQRKNTFFIFESYELFSNLEEMHIICEDGLMAWQDAWENLPWPCPKKNLRFIDKETGQIAVAHVVDFACGTGLVTFLAETQVGPTGVYQRGDAGGDGTGQFDLITYAAVLVLLADPLAAIRRWASLLREGGRLVKDMAARDVHVPARIFKRIGPELRLSLLWDHS</sequence>
<reference evidence="2" key="1">
    <citation type="journal article" date="2015" name="Genome Announc.">
        <title>Draft Genome Sequence of the Pathogenic Filamentous Fungus Aspergillus udagawae Strain IFM 46973T.</title>
        <authorList>
            <person name="Kusuya Y."/>
            <person name="Takahashi-Nakaguchi A."/>
            <person name="Takahashi H."/>
            <person name="Yaguchi T."/>
        </authorList>
    </citation>
    <scope>NUCLEOTIDE SEQUENCE</scope>
    <source>
        <strain evidence="2">IFM 46973</strain>
    </source>
</reference>
<accession>A0A8E0QM35</accession>
<dbReference type="GeneID" id="66990708"/>
<dbReference type="EMBL" id="BBXM02000002">
    <property type="protein sequence ID" value="GIC86855.1"/>
    <property type="molecule type" value="Genomic_DNA"/>
</dbReference>
<dbReference type="InterPro" id="IPR029063">
    <property type="entry name" value="SAM-dependent_MTases_sf"/>
</dbReference>
<dbReference type="Proteomes" id="UP000036893">
    <property type="component" value="Unassembled WGS sequence"/>
</dbReference>
<dbReference type="Pfam" id="PF20150">
    <property type="entry name" value="2EXR"/>
    <property type="match status" value="1"/>
</dbReference>
<evidence type="ECO:0000259" key="1">
    <source>
        <dbReference type="Pfam" id="PF20150"/>
    </source>
</evidence>
<dbReference type="PANTHER" id="PTHR35910">
    <property type="entry name" value="2EXR DOMAIN-CONTAINING PROTEIN"/>
    <property type="match status" value="1"/>
</dbReference>